<name>A0A371FJS3_MUCPR</name>
<accession>A0A371FJS3</accession>
<comment type="caution">
    <text evidence="1">The sequence shown here is derived from an EMBL/GenBank/DDBJ whole genome shotgun (WGS) entry which is preliminary data.</text>
</comment>
<keyword evidence="2" id="KW-1185">Reference proteome</keyword>
<gene>
    <name evidence="1" type="ORF">CR513_41139</name>
</gene>
<evidence type="ECO:0000313" key="2">
    <source>
        <dbReference type="Proteomes" id="UP000257109"/>
    </source>
</evidence>
<sequence>MFNVARDIFWTHLGSIKLLNAFHIVLVIDIIYQMNGYQLPLLEIVVITLIFEEVNNFTYTLQKFRKIILKNELMENIFSKFNNLLCEFHFAKNVRVKCIFASE</sequence>
<dbReference type="Proteomes" id="UP000257109">
    <property type="component" value="Unassembled WGS sequence"/>
</dbReference>
<feature type="non-terminal residue" evidence="1">
    <location>
        <position position="1"/>
    </location>
</feature>
<proteinExistence type="predicted"/>
<organism evidence="1 2">
    <name type="scientific">Mucuna pruriens</name>
    <name type="common">Velvet bean</name>
    <name type="synonym">Dolichos pruriens</name>
    <dbReference type="NCBI Taxonomy" id="157652"/>
    <lineage>
        <taxon>Eukaryota</taxon>
        <taxon>Viridiplantae</taxon>
        <taxon>Streptophyta</taxon>
        <taxon>Embryophyta</taxon>
        <taxon>Tracheophyta</taxon>
        <taxon>Spermatophyta</taxon>
        <taxon>Magnoliopsida</taxon>
        <taxon>eudicotyledons</taxon>
        <taxon>Gunneridae</taxon>
        <taxon>Pentapetalae</taxon>
        <taxon>rosids</taxon>
        <taxon>fabids</taxon>
        <taxon>Fabales</taxon>
        <taxon>Fabaceae</taxon>
        <taxon>Papilionoideae</taxon>
        <taxon>50 kb inversion clade</taxon>
        <taxon>NPAAA clade</taxon>
        <taxon>indigoferoid/millettioid clade</taxon>
        <taxon>Phaseoleae</taxon>
        <taxon>Mucuna</taxon>
    </lineage>
</organism>
<reference evidence="1" key="1">
    <citation type="submission" date="2018-05" db="EMBL/GenBank/DDBJ databases">
        <title>Draft genome of Mucuna pruriens seed.</title>
        <authorList>
            <person name="Nnadi N.E."/>
            <person name="Vos R."/>
            <person name="Hasami M.H."/>
            <person name="Devisetty U.K."/>
            <person name="Aguiy J.C."/>
        </authorList>
    </citation>
    <scope>NUCLEOTIDE SEQUENCE [LARGE SCALE GENOMIC DNA]</scope>
    <source>
        <strain evidence="1">JCA_2017</strain>
    </source>
</reference>
<dbReference type="AlphaFoldDB" id="A0A371FJS3"/>
<dbReference type="EMBL" id="QJKJ01008825">
    <property type="protein sequence ID" value="RDX78567.1"/>
    <property type="molecule type" value="Genomic_DNA"/>
</dbReference>
<evidence type="ECO:0008006" key="3">
    <source>
        <dbReference type="Google" id="ProtNLM"/>
    </source>
</evidence>
<dbReference type="OrthoDB" id="4327540at2759"/>
<protein>
    <recommendedName>
        <fullName evidence="3">MULE transposase domain-containing protein</fullName>
    </recommendedName>
</protein>
<evidence type="ECO:0000313" key="1">
    <source>
        <dbReference type="EMBL" id="RDX78567.1"/>
    </source>
</evidence>